<comment type="caution">
    <text evidence="2">The sequence shown here is derived from an EMBL/GenBank/DDBJ whole genome shotgun (WGS) entry which is preliminary data.</text>
</comment>
<reference evidence="3" key="1">
    <citation type="journal article" date="2019" name="Int. J. Syst. Evol. Microbiol.">
        <title>The Global Catalogue of Microorganisms (GCM) 10K type strain sequencing project: providing services to taxonomists for standard genome sequencing and annotation.</title>
        <authorList>
            <consortium name="The Broad Institute Genomics Platform"/>
            <consortium name="The Broad Institute Genome Sequencing Center for Infectious Disease"/>
            <person name="Wu L."/>
            <person name="Ma J."/>
        </authorList>
    </citation>
    <scope>NUCLEOTIDE SEQUENCE [LARGE SCALE GENOMIC DNA]</scope>
    <source>
        <strain evidence="3">CGMCC 4.1648</strain>
    </source>
</reference>
<keyword evidence="1" id="KW-0812">Transmembrane</keyword>
<feature type="transmembrane region" description="Helical" evidence="1">
    <location>
        <begin position="259"/>
        <end position="282"/>
    </location>
</feature>
<feature type="transmembrane region" description="Helical" evidence="1">
    <location>
        <begin position="185"/>
        <end position="209"/>
    </location>
</feature>
<evidence type="ECO:0000313" key="2">
    <source>
        <dbReference type="EMBL" id="MFC5026585.1"/>
    </source>
</evidence>
<gene>
    <name evidence="2" type="ORF">ACFPM3_31080</name>
</gene>
<evidence type="ECO:0000256" key="1">
    <source>
        <dbReference type="SAM" id="Phobius"/>
    </source>
</evidence>
<dbReference type="EMBL" id="JBHSJD010000026">
    <property type="protein sequence ID" value="MFC5026585.1"/>
    <property type="molecule type" value="Genomic_DNA"/>
</dbReference>
<feature type="transmembrane region" description="Helical" evidence="1">
    <location>
        <begin position="20"/>
        <end position="38"/>
    </location>
</feature>
<sequence>MTTTHLVAPPGPAARVLRGLAIASCLPYLSLKVAWVAGSRAGIPEGSVLLERPGLMTALNSVTVLMDAAVVVLALLLTQRWGMRVPPWLPAFTLWVATGLLLPIMVAYPLQLLLGAAGGGEPVAAGPVEPFLDAWVFPVVYGGFIVQGLTLGALFVRYARGRWGHLWRGTVWELPSAVSGPGMRAAALVASLVLLVPTALHVGWAAGMTTGLTPGQLTGARTDFIAREVPRILFAVFAVAGTLLLAYRRGRSLPVRIPLGLAWTGSAAVGCWGGWLLFAALVPADDAAKEPTALLTLAYAGEMITGLVLGCCVARFLRRRTG</sequence>
<organism evidence="2 3">
    <name type="scientific">Streptomyces coeruleoprunus</name>
    <dbReference type="NCBI Taxonomy" id="285563"/>
    <lineage>
        <taxon>Bacteria</taxon>
        <taxon>Bacillati</taxon>
        <taxon>Actinomycetota</taxon>
        <taxon>Actinomycetes</taxon>
        <taxon>Kitasatosporales</taxon>
        <taxon>Streptomycetaceae</taxon>
        <taxon>Streptomyces</taxon>
    </lineage>
</organism>
<evidence type="ECO:0008006" key="4">
    <source>
        <dbReference type="Google" id="ProtNLM"/>
    </source>
</evidence>
<accession>A0ABV9XQB0</accession>
<name>A0ABV9XQB0_9ACTN</name>
<keyword evidence="1" id="KW-1133">Transmembrane helix</keyword>
<keyword evidence="1" id="KW-0472">Membrane</keyword>
<feature type="transmembrane region" description="Helical" evidence="1">
    <location>
        <begin position="229"/>
        <end position="247"/>
    </location>
</feature>
<dbReference type="Proteomes" id="UP001595829">
    <property type="component" value="Unassembled WGS sequence"/>
</dbReference>
<keyword evidence="3" id="KW-1185">Reference proteome</keyword>
<feature type="transmembrane region" description="Helical" evidence="1">
    <location>
        <begin position="294"/>
        <end position="317"/>
    </location>
</feature>
<protein>
    <recommendedName>
        <fullName evidence="4">Aromatic ring-opening dioxygenase LigA</fullName>
    </recommendedName>
</protein>
<proteinExistence type="predicted"/>
<dbReference type="RefSeq" id="WP_345692321.1">
    <property type="nucleotide sequence ID" value="NZ_BAABIT010000001.1"/>
</dbReference>
<evidence type="ECO:0000313" key="3">
    <source>
        <dbReference type="Proteomes" id="UP001595829"/>
    </source>
</evidence>
<feature type="transmembrane region" description="Helical" evidence="1">
    <location>
        <begin position="134"/>
        <end position="156"/>
    </location>
</feature>
<feature type="transmembrane region" description="Helical" evidence="1">
    <location>
        <begin position="58"/>
        <end position="77"/>
    </location>
</feature>
<feature type="transmembrane region" description="Helical" evidence="1">
    <location>
        <begin position="89"/>
        <end position="114"/>
    </location>
</feature>